<evidence type="ECO:0000313" key="1">
    <source>
        <dbReference type="EMBL" id="JAD41173.1"/>
    </source>
</evidence>
<dbReference type="AlphaFoldDB" id="A0A0A8ZU37"/>
<protein>
    <submittedName>
        <fullName evidence="1">Uncharacterized protein</fullName>
    </submittedName>
</protein>
<accession>A0A0A8ZU37</accession>
<reference evidence="1" key="1">
    <citation type="submission" date="2014-09" db="EMBL/GenBank/DDBJ databases">
        <authorList>
            <person name="Magalhaes I.L.F."/>
            <person name="Oliveira U."/>
            <person name="Santos F.R."/>
            <person name="Vidigal T.H.D.A."/>
            <person name="Brescovit A.D."/>
            <person name="Santos A.J."/>
        </authorList>
    </citation>
    <scope>NUCLEOTIDE SEQUENCE</scope>
    <source>
        <tissue evidence="1">Shoot tissue taken approximately 20 cm above the soil surface</tissue>
    </source>
</reference>
<reference evidence="1" key="2">
    <citation type="journal article" date="2015" name="Data Brief">
        <title>Shoot transcriptome of the giant reed, Arundo donax.</title>
        <authorList>
            <person name="Barrero R.A."/>
            <person name="Guerrero F.D."/>
            <person name="Moolhuijzen P."/>
            <person name="Goolsby J.A."/>
            <person name="Tidwell J."/>
            <person name="Bellgard S.E."/>
            <person name="Bellgard M.I."/>
        </authorList>
    </citation>
    <scope>NUCLEOTIDE SEQUENCE</scope>
    <source>
        <tissue evidence="1">Shoot tissue taken approximately 20 cm above the soil surface</tissue>
    </source>
</reference>
<organism evidence="1">
    <name type="scientific">Arundo donax</name>
    <name type="common">Giant reed</name>
    <name type="synonym">Donax arundinaceus</name>
    <dbReference type="NCBI Taxonomy" id="35708"/>
    <lineage>
        <taxon>Eukaryota</taxon>
        <taxon>Viridiplantae</taxon>
        <taxon>Streptophyta</taxon>
        <taxon>Embryophyta</taxon>
        <taxon>Tracheophyta</taxon>
        <taxon>Spermatophyta</taxon>
        <taxon>Magnoliopsida</taxon>
        <taxon>Liliopsida</taxon>
        <taxon>Poales</taxon>
        <taxon>Poaceae</taxon>
        <taxon>PACMAD clade</taxon>
        <taxon>Arundinoideae</taxon>
        <taxon>Arundineae</taxon>
        <taxon>Arundo</taxon>
    </lineage>
</organism>
<sequence>MYTYKKHQKLAFFFSSDVVAGPTCHWLPLSSPSSRLGSTGGAPPLQDLELLLPQTSPGSWTWALALSLPCLSPALPPPFFCILARNCSRQLLSRYLHVSLTEKSSSSSLP</sequence>
<proteinExistence type="predicted"/>
<dbReference type="EMBL" id="GBRH01256722">
    <property type="protein sequence ID" value="JAD41173.1"/>
    <property type="molecule type" value="Transcribed_RNA"/>
</dbReference>
<name>A0A0A8ZU37_ARUDO</name>